<dbReference type="InterPro" id="IPR035985">
    <property type="entry name" value="Ubiquitin-activating_enz"/>
</dbReference>
<accession>A0A4Y2S963</accession>
<feature type="non-terminal residue" evidence="5">
    <location>
        <position position="1"/>
    </location>
</feature>
<dbReference type="Proteomes" id="UP000499080">
    <property type="component" value="Unassembled WGS sequence"/>
</dbReference>
<sequence length="402" mass="46067">YKQAAENAHAYLTDSTFMERTLKLADNQPLEVLQTVKRVVIDDRPGSFQHCVMWARLHWEEQYHNQISQLLYNFPPDQLNSTGALFWSGPKRCPKPLKFDVNNPLHLDYIVSAANLRAFMYDLPVNRDRKYIASIVDSVKVPEFVPKSGVRIAVTDSEAQENHATADTDHLSQLQKDLPSPEELKALNIQPIEFEKDDDSNFHMDFIVAASNLRAENYGIAPADRHKSKLIAGKIIPAIATTTAIVSGLVCLELIKLVQGHKKLESFKNGFFNLALPLFTFSEPLPPPIQKYNEKEFTLWDRFEVSGEMTLKDFLNYFKTEHNLEIIMLSQGVYMLYSFFLQERKRKERLDLNLSEVVKRVSKCKIEPYVKALVFELSCNDADGGDMEVPYVKYTLPKPMSE</sequence>
<proteinExistence type="inferred from homology"/>
<name>A0A4Y2S963_ARAVE</name>
<evidence type="ECO:0000256" key="2">
    <source>
        <dbReference type="ARBA" id="ARBA00005673"/>
    </source>
</evidence>
<organism evidence="5 6">
    <name type="scientific">Araneus ventricosus</name>
    <name type="common">Orbweaver spider</name>
    <name type="synonym">Epeira ventricosa</name>
    <dbReference type="NCBI Taxonomy" id="182803"/>
    <lineage>
        <taxon>Eukaryota</taxon>
        <taxon>Metazoa</taxon>
        <taxon>Ecdysozoa</taxon>
        <taxon>Arthropoda</taxon>
        <taxon>Chelicerata</taxon>
        <taxon>Arachnida</taxon>
        <taxon>Araneae</taxon>
        <taxon>Araneomorphae</taxon>
        <taxon>Entelegynae</taxon>
        <taxon>Araneoidea</taxon>
        <taxon>Araneidae</taxon>
        <taxon>Araneus</taxon>
    </lineage>
</organism>
<keyword evidence="3" id="KW-0436">Ligase</keyword>
<dbReference type="Pfam" id="PF10585">
    <property type="entry name" value="UBA_E1_SCCH"/>
    <property type="match status" value="1"/>
</dbReference>
<dbReference type="FunFam" id="1.10.10.2660:FF:000001">
    <property type="entry name" value="Ubiquitin-activating enzyme E1 1"/>
    <property type="match status" value="1"/>
</dbReference>
<dbReference type="GO" id="GO:0005737">
    <property type="term" value="C:cytoplasm"/>
    <property type="evidence" value="ECO:0007669"/>
    <property type="project" value="TreeGrafter"/>
</dbReference>
<dbReference type="PANTHER" id="PTHR10953">
    <property type="entry name" value="UBIQUITIN-ACTIVATING ENZYME E1"/>
    <property type="match status" value="1"/>
</dbReference>
<protein>
    <submittedName>
        <fullName evidence="5">Ubiquitin-like modifier-activating enzyme 1</fullName>
    </submittedName>
</protein>
<dbReference type="PANTHER" id="PTHR10953:SF250">
    <property type="entry name" value="UBIQUITIN-LIKE MODIFIER-ACTIVATING ENZYME 1"/>
    <property type="match status" value="1"/>
</dbReference>
<comment type="similarity">
    <text evidence="2">Belongs to the ubiquitin-activating E1 family.</text>
</comment>
<evidence type="ECO:0000313" key="5">
    <source>
        <dbReference type="EMBL" id="GBN84764.1"/>
    </source>
</evidence>
<dbReference type="InterPro" id="IPR019572">
    <property type="entry name" value="UBA_E1_SCCH"/>
</dbReference>
<dbReference type="Gene3D" id="3.40.50.720">
    <property type="entry name" value="NAD(P)-binding Rossmann-like Domain"/>
    <property type="match status" value="1"/>
</dbReference>
<dbReference type="AlphaFoldDB" id="A0A4Y2S963"/>
<dbReference type="GO" id="GO:0045116">
    <property type="term" value="P:protein neddylation"/>
    <property type="evidence" value="ECO:0007669"/>
    <property type="project" value="TreeGrafter"/>
</dbReference>
<dbReference type="GO" id="GO:0005634">
    <property type="term" value="C:nucleus"/>
    <property type="evidence" value="ECO:0007669"/>
    <property type="project" value="TreeGrafter"/>
</dbReference>
<dbReference type="SMART" id="SM00985">
    <property type="entry name" value="UBA_e1_C"/>
    <property type="match status" value="1"/>
</dbReference>
<evidence type="ECO:0000256" key="3">
    <source>
        <dbReference type="ARBA" id="ARBA00022598"/>
    </source>
</evidence>
<dbReference type="InterPro" id="IPR042063">
    <property type="entry name" value="Ubi_acti_E1_SCCH"/>
</dbReference>
<dbReference type="SUPFAM" id="SSF69572">
    <property type="entry name" value="Activating enzymes of the ubiquitin-like proteins"/>
    <property type="match status" value="1"/>
</dbReference>
<dbReference type="FunFam" id="3.10.290.60:FF:000002">
    <property type="entry name" value="Ubiquitin-like modifier-activating enzyme 1"/>
    <property type="match status" value="1"/>
</dbReference>
<evidence type="ECO:0000256" key="1">
    <source>
        <dbReference type="ARBA" id="ARBA00004906"/>
    </source>
</evidence>
<dbReference type="Gene3D" id="3.10.290.60">
    <property type="entry name" value="Ubiquitin-activating enzyme E1, UFD domain"/>
    <property type="match status" value="1"/>
</dbReference>
<dbReference type="OrthoDB" id="6505338at2759"/>
<keyword evidence="6" id="KW-1185">Reference proteome</keyword>
<dbReference type="EMBL" id="BGPR01020478">
    <property type="protein sequence ID" value="GBN84764.1"/>
    <property type="molecule type" value="Genomic_DNA"/>
</dbReference>
<feature type="domain" description="Ubiquitin-activating enzyme E1 C-terminal" evidence="4">
    <location>
        <begin position="267"/>
        <end position="392"/>
    </location>
</feature>
<dbReference type="InterPro" id="IPR018965">
    <property type="entry name" value="Ub-activating_enz_E1_C"/>
</dbReference>
<dbReference type="GO" id="GO:0016567">
    <property type="term" value="P:protein ubiquitination"/>
    <property type="evidence" value="ECO:0007669"/>
    <property type="project" value="UniProtKB-UniPathway"/>
</dbReference>
<dbReference type="InterPro" id="IPR038252">
    <property type="entry name" value="UBA_E1_C_sf"/>
</dbReference>
<dbReference type="InterPro" id="IPR045886">
    <property type="entry name" value="ThiF/MoeB/HesA"/>
</dbReference>
<dbReference type="Gene3D" id="1.10.10.2660">
    <property type="entry name" value="Ubiquitin-activating enzyme E1, SCCH domain"/>
    <property type="match status" value="1"/>
</dbReference>
<comment type="pathway">
    <text evidence="1">Protein modification; protein ubiquitination.</text>
</comment>
<dbReference type="Pfam" id="PF09358">
    <property type="entry name" value="E1_UFD"/>
    <property type="match status" value="1"/>
</dbReference>
<dbReference type="GO" id="GO:0019781">
    <property type="term" value="F:NEDD8 activating enzyme activity"/>
    <property type="evidence" value="ECO:0007669"/>
    <property type="project" value="TreeGrafter"/>
</dbReference>
<evidence type="ECO:0000313" key="6">
    <source>
        <dbReference type="Proteomes" id="UP000499080"/>
    </source>
</evidence>
<reference evidence="5 6" key="1">
    <citation type="journal article" date="2019" name="Sci. Rep.">
        <title>Orb-weaving spider Araneus ventricosus genome elucidates the spidroin gene catalogue.</title>
        <authorList>
            <person name="Kono N."/>
            <person name="Nakamura H."/>
            <person name="Ohtoshi R."/>
            <person name="Moran D.A.P."/>
            <person name="Shinohara A."/>
            <person name="Yoshida Y."/>
            <person name="Fujiwara M."/>
            <person name="Mori M."/>
            <person name="Tomita M."/>
            <person name="Arakawa K."/>
        </authorList>
    </citation>
    <scope>NUCLEOTIDE SEQUENCE [LARGE SCALE GENOMIC DNA]</scope>
</reference>
<dbReference type="UniPathway" id="UPA00143"/>
<comment type="caution">
    <text evidence="5">The sequence shown here is derived from an EMBL/GenBank/DDBJ whole genome shotgun (WGS) entry which is preliminary data.</text>
</comment>
<evidence type="ECO:0000259" key="4">
    <source>
        <dbReference type="SMART" id="SM00985"/>
    </source>
</evidence>
<gene>
    <name evidence="5" type="primary">Uba1_4</name>
    <name evidence="5" type="ORF">AVEN_150445_1</name>
</gene>